<gene>
    <name evidence="10" type="ORF">BP00DRAFT_424441</name>
</gene>
<evidence type="ECO:0000256" key="6">
    <source>
        <dbReference type="ARBA" id="ARBA00023328"/>
    </source>
</evidence>
<evidence type="ECO:0000256" key="5">
    <source>
        <dbReference type="ARBA" id="ARBA00023242"/>
    </source>
</evidence>
<keyword evidence="11" id="KW-1185">Reference proteome</keyword>
<dbReference type="AlphaFoldDB" id="A0A2V5I8S2"/>
<dbReference type="GO" id="GO:0000776">
    <property type="term" value="C:kinetochore"/>
    <property type="evidence" value="ECO:0007669"/>
    <property type="project" value="UniProtKB-KW"/>
</dbReference>
<reference evidence="10 11" key="1">
    <citation type="submission" date="2018-02" db="EMBL/GenBank/DDBJ databases">
        <title>The genomes of Aspergillus section Nigri reveals drivers in fungal speciation.</title>
        <authorList>
            <consortium name="DOE Joint Genome Institute"/>
            <person name="Vesth T.C."/>
            <person name="Nybo J."/>
            <person name="Theobald S."/>
            <person name="Brandl J."/>
            <person name="Frisvad J.C."/>
            <person name="Nielsen K.F."/>
            <person name="Lyhne E.K."/>
            <person name="Kogle M.E."/>
            <person name="Kuo A."/>
            <person name="Riley R."/>
            <person name="Clum A."/>
            <person name="Nolan M."/>
            <person name="Lipzen A."/>
            <person name="Salamov A."/>
            <person name="Henrissat B."/>
            <person name="Wiebenga A."/>
            <person name="De vries R.P."/>
            <person name="Grigoriev I.V."/>
            <person name="Mortensen U.H."/>
            <person name="Andersen M.R."/>
            <person name="Baker S.E."/>
        </authorList>
    </citation>
    <scope>NUCLEOTIDE SEQUENCE [LARGE SCALE GENOMIC DNA]</scope>
    <source>
        <strain evidence="10 11">CBS 114.80</strain>
    </source>
</reference>
<evidence type="ECO:0000313" key="10">
    <source>
        <dbReference type="EMBL" id="PYI33059.1"/>
    </source>
</evidence>
<dbReference type="PANTHER" id="PTHR48122">
    <property type="entry name" value="CENTROMERE PROTEIN H"/>
    <property type="match status" value="1"/>
</dbReference>
<organism evidence="10 11">
    <name type="scientific">Aspergillus indologenus CBS 114.80</name>
    <dbReference type="NCBI Taxonomy" id="1450541"/>
    <lineage>
        <taxon>Eukaryota</taxon>
        <taxon>Fungi</taxon>
        <taxon>Dikarya</taxon>
        <taxon>Ascomycota</taxon>
        <taxon>Pezizomycotina</taxon>
        <taxon>Eurotiomycetes</taxon>
        <taxon>Eurotiomycetidae</taxon>
        <taxon>Eurotiales</taxon>
        <taxon>Aspergillaceae</taxon>
        <taxon>Aspergillus</taxon>
        <taxon>Aspergillus subgen. Circumdati</taxon>
    </lineage>
</organism>
<sequence>MTSESLRSLPHLGPGELALLNLATDDDPRDTVLLSDKEALILQLYHQIQEQQLEKALLQQDTELLSGDNAEEELAKAERELLEARATYTVRRKAVGTVLMTDPALKAVHLKATTPAERALHRLINRRDVLSTVHENLNVMHTASLQKLTGLEVENLQLHQKNQELVRELLSLTEDDDSWREDLDDPELKSQLEQSEADHRRSKARWAVMKSIASAIVVGSEVNWAEDETLTALVLDESDD</sequence>
<dbReference type="InterPro" id="IPR008426">
    <property type="entry name" value="CENP-H_C"/>
</dbReference>
<keyword evidence="4" id="KW-0995">Kinetochore</keyword>
<keyword evidence="5" id="KW-0539">Nucleus</keyword>
<protein>
    <recommendedName>
        <fullName evidence="9">Centromere protein H C-terminal domain-containing protein</fullName>
    </recommendedName>
</protein>
<evidence type="ECO:0000256" key="1">
    <source>
        <dbReference type="ARBA" id="ARBA00004123"/>
    </source>
</evidence>
<dbReference type="Pfam" id="PF05837">
    <property type="entry name" value="CENP-H"/>
    <property type="match status" value="1"/>
</dbReference>
<keyword evidence="8" id="KW-0175">Coiled coil</keyword>
<keyword evidence="6" id="KW-0137">Centromere</keyword>
<dbReference type="EMBL" id="KZ825487">
    <property type="protein sequence ID" value="PYI33059.1"/>
    <property type="molecule type" value="Genomic_DNA"/>
</dbReference>
<keyword evidence="3" id="KW-0158">Chromosome</keyword>
<dbReference type="GO" id="GO:0005634">
    <property type="term" value="C:nucleus"/>
    <property type="evidence" value="ECO:0007669"/>
    <property type="project" value="UniProtKB-SubCell"/>
</dbReference>
<dbReference type="PANTHER" id="PTHR48122:SF1">
    <property type="entry name" value="CENTROMERE PROTEIN H"/>
    <property type="match status" value="1"/>
</dbReference>
<evidence type="ECO:0000313" key="11">
    <source>
        <dbReference type="Proteomes" id="UP000248817"/>
    </source>
</evidence>
<dbReference type="Proteomes" id="UP000248817">
    <property type="component" value="Unassembled WGS sequence"/>
</dbReference>
<name>A0A2V5I8S2_9EURO</name>
<dbReference type="GO" id="GO:0007059">
    <property type="term" value="P:chromosome segregation"/>
    <property type="evidence" value="ECO:0007669"/>
    <property type="project" value="TreeGrafter"/>
</dbReference>
<dbReference type="InterPro" id="IPR040034">
    <property type="entry name" value="CENP-H"/>
</dbReference>
<proteinExistence type="inferred from homology"/>
<evidence type="ECO:0000256" key="4">
    <source>
        <dbReference type="ARBA" id="ARBA00022838"/>
    </source>
</evidence>
<feature type="domain" description="Centromere protein H C-terminal" evidence="9">
    <location>
        <begin position="40"/>
        <end position="237"/>
    </location>
</feature>
<comment type="subcellular location">
    <subcellularLocation>
        <location evidence="2">Chromosome</location>
        <location evidence="2">Centromere</location>
        <location evidence="2">Kinetochore</location>
    </subcellularLocation>
    <subcellularLocation>
        <location evidence="1">Nucleus</location>
    </subcellularLocation>
</comment>
<dbReference type="GO" id="GO:0043515">
    <property type="term" value="F:kinetochore binding"/>
    <property type="evidence" value="ECO:0007669"/>
    <property type="project" value="TreeGrafter"/>
</dbReference>
<comment type="similarity">
    <text evidence="7">Belongs to the CENP-H/MCM16 family.</text>
</comment>
<accession>A0A2V5I8S2</accession>
<feature type="coiled-coil region" evidence="8">
    <location>
        <begin position="148"/>
        <end position="175"/>
    </location>
</feature>
<evidence type="ECO:0000256" key="2">
    <source>
        <dbReference type="ARBA" id="ARBA00004629"/>
    </source>
</evidence>
<evidence type="ECO:0000256" key="8">
    <source>
        <dbReference type="SAM" id="Coils"/>
    </source>
</evidence>
<evidence type="ECO:0000256" key="3">
    <source>
        <dbReference type="ARBA" id="ARBA00022454"/>
    </source>
</evidence>
<dbReference type="GO" id="GO:0007052">
    <property type="term" value="P:mitotic spindle organization"/>
    <property type="evidence" value="ECO:0007669"/>
    <property type="project" value="TreeGrafter"/>
</dbReference>
<evidence type="ECO:0000259" key="9">
    <source>
        <dbReference type="Pfam" id="PF05837"/>
    </source>
</evidence>
<evidence type="ECO:0000256" key="7">
    <source>
        <dbReference type="ARBA" id="ARBA00025735"/>
    </source>
</evidence>
<dbReference type="GO" id="GO:0051382">
    <property type="term" value="P:kinetochore assembly"/>
    <property type="evidence" value="ECO:0007669"/>
    <property type="project" value="InterPro"/>
</dbReference>